<dbReference type="InterPro" id="IPR023000">
    <property type="entry name" value="Shikimate_kinase_CS"/>
</dbReference>
<dbReference type="InterPro" id="IPR023193">
    <property type="entry name" value="EPSP_synthase_CS"/>
</dbReference>
<feature type="binding site" evidence="13">
    <location>
        <position position="168"/>
    </location>
    <ligand>
        <name>3-phosphoshikimate</name>
        <dbReference type="ChEBI" id="CHEBI:145989"/>
    </ligand>
</feature>
<feature type="binding site" evidence="13">
    <location>
        <position position="24"/>
    </location>
    <ligand>
        <name>3-phosphoshikimate</name>
        <dbReference type="ChEBI" id="CHEBI:145989"/>
    </ligand>
</feature>
<dbReference type="InterPro" id="IPR031322">
    <property type="entry name" value="Shikimate/glucono_kinase"/>
</dbReference>
<feature type="active site" description="Proton acceptor" evidence="13">
    <location>
        <position position="310"/>
    </location>
</feature>
<name>A0A1F6CVA1_9BACT</name>
<keyword evidence="12" id="KW-0479">Metal-binding</keyword>
<sequence length="607" mass="66361">MKVLKVIPIKKPLDAEVAIPGSKSYTNRALLMAALSGNTVRIKNPLISEDTEAMIGCLRELGIACTLEDGLVTVAGGIDLVSDREYNLDANLSGTTIRFISALSALVPGTKTIHGKPRLNERPIYDLVDALRQLGASIEYLDREGYPPIRISSSELSAGVVKMKGEVSSQFLSALLMVAPRIGDVEIHIEGEQISKPYVDMTIDAMKQCGVTVVNDQYAKYRITAGAKYKMTEYVVEGDVSSASYFAAIAALTGSRITLKNMNPQSVQADMGFLTILAGMGNEITNGENEITIQGRGVRAVDVDMRGCPDQVQTLAVLSAFVSGITSISGVRSLRVKETERVAALERELAKMGVQAESTPDTLTIHGRAPRPAVIDTYWDHRMAMAFTVAGTKLEGMEIRNPDVVGKTFPDFWEKLNSIGIKTEISEREPNIVLIGMRGSGKTTIAKMLSTRLQRTSIEIDDEVVKKTGMSIADIFAHHGAEYFRNKESEVVDEMLAKENTIISTGGGTILRPHNIEQLKYNAICFWLRAPVEALVERMESDPSSSQQRPTLTDKETPEEETAEVLRQREALYQKAADEVVDTQNKNPGGIVEEVLLKLKARGINVQ</sequence>
<dbReference type="InterPro" id="IPR006264">
    <property type="entry name" value="EPSP_synthase"/>
</dbReference>
<accession>A0A1F6CVA1</accession>
<keyword evidence="6 12" id="KW-0547">Nucleotide-binding</keyword>
<keyword evidence="4 13" id="KW-0028">Amino-acid biosynthesis</keyword>
<evidence type="ECO:0000313" key="17">
    <source>
        <dbReference type="Proteomes" id="UP000176863"/>
    </source>
</evidence>
<dbReference type="Gene3D" id="3.65.10.10">
    <property type="entry name" value="Enolpyruvate transferase domain"/>
    <property type="match status" value="2"/>
</dbReference>
<comment type="pathway">
    <text evidence="1 13">Metabolic intermediate biosynthesis; chorismate biosynthesis; chorismate from D-erythrose 4-phosphate and phosphoenolpyruvate: step 6/7.</text>
</comment>
<dbReference type="PRINTS" id="PR01100">
    <property type="entry name" value="SHIKIMTKNASE"/>
</dbReference>
<dbReference type="EC" id="2.7.1.71" evidence="12"/>
<dbReference type="CDD" id="cd00464">
    <property type="entry name" value="SK"/>
    <property type="match status" value="1"/>
</dbReference>
<evidence type="ECO:0000256" key="8">
    <source>
        <dbReference type="ARBA" id="ARBA00022840"/>
    </source>
</evidence>
<feature type="binding site" evidence="13">
    <location>
        <position position="23"/>
    </location>
    <ligand>
        <name>phosphoenolpyruvate</name>
        <dbReference type="ChEBI" id="CHEBI:58702"/>
    </ligand>
</feature>
<feature type="binding site" evidence="13">
    <location>
        <position position="382"/>
    </location>
    <ligand>
        <name>phosphoenolpyruvate</name>
        <dbReference type="ChEBI" id="CHEBI:58702"/>
    </ligand>
</feature>
<dbReference type="EMBL" id="MFKT01000018">
    <property type="protein sequence ID" value="OGG53084.1"/>
    <property type="molecule type" value="Genomic_DNA"/>
</dbReference>
<dbReference type="PANTHER" id="PTHR21090:SF5">
    <property type="entry name" value="PENTAFUNCTIONAL AROM POLYPEPTIDE"/>
    <property type="match status" value="1"/>
</dbReference>
<evidence type="ECO:0000256" key="10">
    <source>
        <dbReference type="ARBA" id="ARBA00044633"/>
    </source>
</evidence>
<dbReference type="GO" id="GO:0009423">
    <property type="term" value="P:chorismate biosynthetic process"/>
    <property type="evidence" value="ECO:0007669"/>
    <property type="project" value="UniProtKB-UniRule"/>
</dbReference>
<dbReference type="GO" id="GO:0005524">
    <property type="term" value="F:ATP binding"/>
    <property type="evidence" value="ECO:0007669"/>
    <property type="project" value="UniProtKB-UniRule"/>
</dbReference>
<evidence type="ECO:0000256" key="3">
    <source>
        <dbReference type="ARBA" id="ARBA00009948"/>
    </source>
</evidence>
<evidence type="ECO:0000256" key="7">
    <source>
        <dbReference type="ARBA" id="ARBA00022777"/>
    </source>
</evidence>
<dbReference type="InterPro" id="IPR000623">
    <property type="entry name" value="Shikimate_kinase/TSH1"/>
</dbReference>
<evidence type="ECO:0000256" key="2">
    <source>
        <dbReference type="ARBA" id="ARBA00004842"/>
    </source>
</evidence>
<gene>
    <name evidence="12" type="primary">aroK</name>
    <name evidence="13" type="synonym">aroA</name>
    <name evidence="16" type="ORF">A2851_03120</name>
</gene>
<comment type="function">
    <text evidence="12">Catalyzes the specific phosphorylation of the 3-hydroxyl group of shikimic acid using ATP as a cosubstrate.</text>
</comment>
<proteinExistence type="inferred from homology"/>
<evidence type="ECO:0000256" key="13">
    <source>
        <dbReference type="HAMAP-Rule" id="MF_00210"/>
    </source>
</evidence>
<comment type="pathway">
    <text evidence="2 12">Metabolic intermediate biosynthesis; chorismate biosynthesis; chorismate from D-erythrose 4-phosphate and phosphoenolpyruvate: step 5/7.</text>
</comment>
<feature type="binding site" evidence="13">
    <location>
        <position position="407"/>
    </location>
    <ligand>
        <name>phosphoenolpyruvate</name>
        <dbReference type="ChEBI" id="CHEBI:58702"/>
    </ligand>
</feature>
<keyword evidence="7 12" id="KW-0418">Kinase</keyword>
<keyword evidence="13" id="KW-0963">Cytoplasm</keyword>
<comment type="catalytic activity">
    <reaction evidence="11 12">
        <text>shikimate + ATP = 3-phosphoshikimate + ADP + H(+)</text>
        <dbReference type="Rhea" id="RHEA:13121"/>
        <dbReference type="ChEBI" id="CHEBI:15378"/>
        <dbReference type="ChEBI" id="CHEBI:30616"/>
        <dbReference type="ChEBI" id="CHEBI:36208"/>
        <dbReference type="ChEBI" id="CHEBI:145989"/>
        <dbReference type="ChEBI" id="CHEBI:456216"/>
        <dbReference type="EC" id="2.7.1.71"/>
    </reaction>
</comment>
<dbReference type="InterPro" id="IPR036968">
    <property type="entry name" value="Enolpyruvate_Tfrase_sf"/>
</dbReference>
<feature type="binding site" evidence="12">
    <location>
        <position position="569"/>
    </location>
    <ligand>
        <name>substrate</name>
    </ligand>
</feature>
<feature type="binding site" evidence="12">
    <location>
        <position position="485"/>
    </location>
    <ligand>
        <name>substrate</name>
    </ligand>
</feature>
<dbReference type="NCBIfam" id="TIGR01356">
    <property type="entry name" value="aroA"/>
    <property type="match status" value="1"/>
</dbReference>
<evidence type="ECO:0000256" key="6">
    <source>
        <dbReference type="ARBA" id="ARBA00022741"/>
    </source>
</evidence>
<evidence type="ECO:0000256" key="1">
    <source>
        <dbReference type="ARBA" id="ARBA00004811"/>
    </source>
</evidence>
<dbReference type="Pfam" id="PF01202">
    <property type="entry name" value="SKI"/>
    <property type="match status" value="1"/>
</dbReference>
<keyword evidence="12" id="KW-0460">Magnesium</keyword>
<dbReference type="CDD" id="cd01556">
    <property type="entry name" value="EPSP_synthase"/>
    <property type="match status" value="1"/>
</dbReference>
<comment type="catalytic activity">
    <reaction evidence="10">
        <text>3-phosphoshikimate + phosphoenolpyruvate = 5-O-(1-carboxyvinyl)-3-phosphoshikimate + phosphate</text>
        <dbReference type="Rhea" id="RHEA:21256"/>
        <dbReference type="ChEBI" id="CHEBI:43474"/>
        <dbReference type="ChEBI" id="CHEBI:57701"/>
        <dbReference type="ChEBI" id="CHEBI:58702"/>
        <dbReference type="ChEBI" id="CHEBI:145989"/>
        <dbReference type="EC" id="2.5.1.19"/>
    </reaction>
    <physiologicalReaction direction="left-to-right" evidence="10">
        <dbReference type="Rhea" id="RHEA:21257"/>
    </physiologicalReaction>
</comment>
<dbReference type="PROSITE" id="PS00104">
    <property type="entry name" value="EPSP_SYNTHASE_1"/>
    <property type="match status" value="1"/>
</dbReference>
<dbReference type="Proteomes" id="UP000176863">
    <property type="component" value="Unassembled WGS sequence"/>
</dbReference>
<comment type="caution">
    <text evidence="13">Lacks conserved residue(s) required for the propagation of feature annotation.</text>
</comment>
<evidence type="ECO:0000256" key="14">
    <source>
        <dbReference type="SAM" id="MobiDB-lite"/>
    </source>
</evidence>
<feature type="binding site" evidence="13">
    <location>
        <position position="28"/>
    </location>
    <ligand>
        <name>3-phosphoshikimate</name>
        <dbReference type="ChEBI" id="CHEBI:145989"/>
    </ligand>
</feature>
<evidence type="ECO:0000313" key="16">
    <source>
        <dbReference type="EMBL" id="OGG53084.1"/>
    </source>
</evidence>
<feature type="binding site" evidence="13">
    <location>
        <position position="94"/>
    </location>
    <ligand>
        <name>phosphoenolpyruvate</name>
        <dbReference type="ChEBI" id="CHEBI:58702"/>
    </ligand>
</feature>
<dbReference type="GO" id="GO:0004765">
    <property type="term" value="F:shikimate kinase activity"/>
    <property type="evidence" value="ECO:0007669"/>
    <property type="project" value="UniProtKB-UniRule"/>
</dbReference>
<feature type="binding site" evidence="13">
    <location>
        <position position="341"/>
    </location>
    <ligand>
        <name>phosphoenolpyruvate</name>
        <dbReference type="ChEBI" id="CHEBI:58702"/>
    </ligand>
</feature>
<dbReference type="GO" id="GO:0009073">
    <property type="term" value="P:aromatic amino acid family biosynthetic process"/>
    <property type="evidence" value="ECO:0007669"/>
    <property type="project" value="UniProtKB-KW"/>
</dbReference>
<comment type="similarity">
    <text evidence="12">Belongs to the shikimate kinase family.</text>
</comment>
<comment type="function">
    <text evidence="13">Catalyzes the transfer of the enolpyruvyl moiety of phosphoenolpyruvate (PEP) to the 5-hydroxyl of shikimate-3-phosphate (S3P) to produce enolpyruvyl shikimate-3-phosphate and inorganic phosphate.</text>
</comment>
<dbReference type="SUPFAM" id="SSF55205">
    <property type="entry name" value="EPT/RTPC-like"/>
    <property type="match status" value="1"/>
</dbReference>
<dbReference type="GO" id="GO:0003866">
    <property type="term" value="F:3-phosphoshikimate 1-carboxyvinyltransferase activity"/>
    <property type="evidence" value="ECO:0007669"/>
    <property type="project" value="UniProtKB-UniRule"/>
</dbReference>
<dbReference type="PANTHER" id="PTHR21090">
    <property type="entry name" value="AROM/DEHYDROQUINATE SYNTHASE"/>
    <property type="match status" value="1"/>
</dbReference>
<comment type="cofactor">
    <cofactor evidence="12">
        <name>Mg(2+)</name>
        <dbReference type="ChEBI" id="CHEBI:18420"/>
    </cofactor>
    <text evidence="12">Binds 1 Mg(2+) ion per subunit.</text>
</comment>
<comment type="subcellular location">
    <subcellularLocation>
        <location evidence="13">Cytoplasm</location>
    </subcellularLocation>
</comment>
<dbReference type="SUPFAM" id="SSF52540">
    <property type="entry name" value="P-loop containing nucleoside triphosphate hydrolases"/>
    <property type="match status" value="1"/>
</dbReference>
<evidence type="ECO:0000256" key="4">
    <source>
        <dbReference type="ARBA" id="ARBA00022605"/>
    </source>
</evidence>
<dbReference type="HAMAP" id="MF_00109">
    <property type="entry name" value="Shikimate_kinase"/>
    <property type="match status" value="1"/>
</dbReference>
<feature type="binding site" evidence="13">
    <location>
        <position position="170"/>
    </location>
    <ligand>
        <name>phosphoenolpyruvate</name>
        <dbReference type="ChEBI" id="CHEBI:58702"/>
    </ligand>
</feature>
<evidence type="ECO:0000256" key="11">
    <source>
        <dbReference type="ARBA" id="ARBA00048567"/>
    </source>
</evidence>
<evidence type="ECO:0000259" key="15">
    <source>
        <dbReference type="Pfam" id="PF00275"/>
    </source>
</evidence>
<feature type="binding site" evidence="13">
    <location>
        <position position="169"/>
    </location>
    <ligand>
        <name>3-phosphoshikimate</name>
        <dbReference type="ChEBI" id="CHEBI:145989"/>
    </ligand>
</feature>
<dbReference type="InterPro" id="IPR001986">
    <property type="entry name" value="Enolpyruvate_Tfrase_dom"/>
</dbReference>
<dbReference type="Gene3D" id="3.40.50.300">
    <property type="entry name" value="P-loop containing nucleotide triphosphate hydrolases"/>
    <property type="match status" value="1"/>
</dbReference>
<dbReference type="STRING" id="1798480.A2851_03120"/>
<feature type="binding site" evidence="12">
    <location>
        <position position="549"/>
    </location>
    <ligand>
        <name>ATP</name>
        <dbReference type="ChEBI" id="CHEBI:30616"/>
    </ligand>
</feature>
<dbReference type="GO" id="GO:0000287">
    <property type="term" value="F:magnesium ion binding"/>
    <property type="evidence" value="ECO:0007669"/>
    <property type="project" value="UniProtKB-UniRule"/>
</dbReference>
<evidence type="ECO:0000256" key="12">
    <source>
        <dbReference type="HAMAP-Rule" id="MF_00109"/>
    </source>
</evidence>
<organism evidence="16 17">
    <name type="scientific">Candidatus Kaiserbacteria bacterium RIFCSPHIGHO2_01_FULL_53_29</name>
    <dbReference type="NCBI Taxonomy" id="1798480"/>
    <lineage>
        <taxon>Bacteria</taxon>
        <taxon>Candidatus Kaiseribacteriota</taxon>
    </lineage>
</organism>
<dbReference type="Pfam" id="PF00275">
    <property type="entry name" value="EPSP_synthase"/>
    <property type="match status" value="1"/>
</dbReference>
<dbReference type="GO" id="GO:0008652">
    <property type="term" value="P:amino acid biosynthetic process"/>
    <property type="evidence" value="ECO:0007669"/>
    <property type="project" value="UniProtKB-KW"/>
</dbReference>
<dbReference type="EC" id="2.5.1.19" evidence="13"/>
<feature type="domain" description="Enolpyruvate transferase" evidence="15">
    <location>
        <begin position="10"/>
        <end position="416"/>
    </location>
</feature>
<feature type="compositionally biased region" description="Polar residues" evidence="14">
    <location>
        <begin position="542"/>
        <end position="551"/>
    </location>
</feature>
<dbReference type="InterPro" id="IPR013792">
    <property type="entry name" value="RNA3'P_cycl/enolpyr_Trfase_a/b"/>
</dbReference>
<dbReference type="PROSITE" id="PS00885">
    <property type="entry name" value="EPSP_SYNTHASE_2"/>
    <property type="match status" value="1"/>
</dbReference>
<dbReference type="InterPro" id="IPR027417">
    <property type="entry name" value="P-loop_NTPase"/>
</dbReference>
<evidence type="ECO:0000256" key="5">
    <source>
        <dbReference type="ARBA" id="ARBA00022679"/>
    </source>
</evidence>
<dbReference type="PROSITE" id="PS01128">
    <property type="entry name" value="SHIKIMATE_KINASE"/>
    <property type="match status" value="1"/>
</dbReference>
<feature type="binding site" evidence="13">
    <location>
        <position position="310"/>
    </location>
    <ligand>
        <name>3-phosphoshikimate</name>
        <dbReference type="ChEBI" id="CHEBI:145989"/>
    </ligand>
</feature>
<feature type="binding site" evidence="13">
    <location>
        <position position="23"/>
    </location>
    <ligand>
        <name>3-phosphoshikimate</name>
        <dbReference type="ChEBI" id="CHEBI:145989"/>
    </ligand>
</feature>
<feature type="binding site" evidence="13">
    <location>
        <position position="170"/>
    </location>
    <ligand>
        <name>3-phosphoshikimate</name>
        <dbReference type="ChEBI" id="CHEBI:145989"/>
    </ligand>
</feature>
<comment type="subunit">
    <text evidence="13">Monomer.</text>
</comment>
<feature type="binding site" evidence="12">
    <location>
        <position position="443"/>
    </location>
    <ligand>
        <name>Mg(2+)</name>
        <dbReference type="ChEBI" id="CHEBI:18420"/>
    </ligand>
</feature>
<feature type="binding site" evidence="13">
    <location>
        <position position="337"/>
    </location>
    <ligand>
        <name>3-phosphoshikimate</name>
        <dbReference type="ChEBI" id="CHEBI:145989"/>
    </ligand>
</feature>
<evidence type="ECO:0000256" key="9">
    <source>
        <dbReference type="ARBA" id="ARBA00023141"/>
    </source>
</evidence>
<dbReference type="HAMAP" id="MF_00210">
    <property type="entry name" value="EPSP_synth"/>
    <property type="match status" value="1"/>
</dbReference>
<feature type="binding site" evidence="13">
    <location>
        <position position="195"/>
    </location>
    <ligand>
        <name>3-phosphoshikimate</name>
        <dbReference type="ChEBI" id="CHEBI:145989"/>
    </ligand>
</feature>
<reference evidence="16 17" key="1">
    <citation type="journal article" date="2016" name="Nat. Commun.">
        <title>Thousands of microbial genomes shed light on interconnected biogeochemical processes in an aquifer system.</title>
        <authorList>
            <person name="Anantharaman K."/>
            <person name="Brown C.T."/>
            <person name="Hug L.A."/>
            <person name="Sharon I."/>
            <person name="Castelle C.J."/>
            <person name="Probst A.J."/>
            <person name="Thomas B.C."/>
            <person name="Singh A."/>
            <person name="Wilkins M.J."/>
            <person name="Karaoz U."/>
            <person name="Brodie E.L."/>
            <person name="Williams K.H."/>
            <person name="Hubbard S.S."/>
            <person name="Banfield J.F."/>
        </authorList>
    </citation>
    <scope>NUCLEOTIDE SEQUENCE [LARGE SCALE GENOMIC DNA]</scope>
</reference>
<feature type="binding site" evidence="12">
    <location>
        <position position="461"/>
    </location>
    <ligand>
        <name>substrate</name>
    </ligand>
</feature>
<comment type="caution">
    <text evidence="16">The sequence shown here is derived from an EMBL/GenBank/DDBJ whole genome shotgun (WGS) entry which is preliminary data.</text>
</comment>
<keyword evidence="8 12" id="KW-0067">ATP-binding</keyword>
<feature type="binding site" evidence="12">
    <location>
        <position position="507"/>
    </location>
    <ligand>
        <name>substrate</name>
    </ligand>
</feature>
<comment type="similarity">
    <text evidence="3 13">Belongs to the EPSP synthase family.</text>
</comment>
<dbReference type="GO" id="GO:0005737">
    <property type="term" value="C:cytoplasm"/>
    <property type="evidence" value="ECO:0007669"/>
    <property type="project" value="UniProtKB-SubCell"/>
</dbReference>
<feature type="binding site" evidence="12">
    <location>
        <begin position="439"/>
        <end position="444"/>
    </location>
    <ligand>
        <name>ATP</name>
        <dbReference type="ChEBI" id="CHEBI:30616"/>
    </ligand>
</feature>
<keyword evidence="5 13" id="KW-0808">Transferase</keyword>
<protein>
    <recommendedName>
        <fullName evidence="12 13">Multifunctional fusion protein</fullName>
    </recommendedName>
    <domain>
        <recommendedName>
            <fullName evidence="13">3-phosphoshikimate 1-carboxyvinyltransferase</fullName>
            <ecNumber evidence="13">2.5.1.19</ecNumber>
        </recommendedName>
        <alternativeName>
            <fullName evidence="13">5-enolpyruvylshikimate-3-phosphate synthase</fullName>
            <shortName evidence="13">EPSP synthase</shortName>
            <shortName evidence="13">EPSPS</shortName>
        </alternativeName>
    </domain>
    <domain>
        <recommendedName>
            <fullName evidence="12">Shikimate kinase</fullName>
            <shortName evidence="12">SK</shortName>
            <ecNumber evidence="12">2.7.1.71</ecNumber>
        </recommendedName>
    </domain>
</protein>
<keyword evidence="9 13" id="KW-0057">Aromatic amino acid biosynthesis</keyword>
<feature type="region of interest" description="Disordered" evidence="14">
    <location>
        <begin position="538"/>
        <end position="560"/>
    </location>
</feature>
<dbReference type="AlphaFoldDB" id="A0A1F6CVA1"/>
<feature type="binding site" evidence="13">
    <location>
        <position position="122"/>
    </location>
    <ligand>
        <name>phosphoenolpyruvate</name>
        <dbReference type="ChEBI" id="CHEBI:58702"/>
    </ligand>
</feature>
<dbReference type="UniPathway" id="UPA00053">
    <property type="reaction ID" value="UER00088"/>
</dbReference>